<dbReference type="EMBL" id="KY684110">
    <property type="protein sequence ID" value="ARF12178.1"/>
    <property type="molecule type" value="Genomic_DNA"/>
</dbReference>
<proteinExistence type="predicted"/>
<reference evidence="1" key="1">
    <citation type="journal article" date="2017" name="Science">
        <title>Giant viruses with an expanded complement of translation system components.</title>
        <authorList>
            <person name="Schulz F."/>
            <person name="Yutin N."/>
            <person name="Ivanova N.N."/>
            <person name="Ortega D.R."/>
            <person name="Lee T.K."/>
            <person name="Vierheilig J."/>
            <person name="Daims H."/>
            <person name="Horn M."/>
            <person name="Wagner M."/>
            <person name="Jensen G.J."/>
            <person name="Kyrpides N.C."/>
            <person name="Koonin E.V."/>
            <person name="Woyke T."/>
        </authorList>
    </citation>
    <scope>NUCLEOTIDE SEQUENCE</scope>
    <source>
        <strain evidence="1">KNV1</strain>
    </source>
</reference>
<name>A0A1V0SKN2_9VIRU</name>
<protein>
    <submittedName>
        <fullName evidence="1">Uncharacterized protein</fullName>
    </submittedName>
</protein>
<organism evidence="1">
    <name type="scientific">Klosneuvirus KNV1</name>
    <dbReference type="NCBI Taxonomy" id="1977640"/>
    <lineage>
        <taxon>Viruses</taxon>
        <taxon>Varidnaviria</taxon>
        <taxon>Bamfordvirae</taxon>
        <taxon>Nucleocytoviricota</taxon>
        <taxon>Megaviricetes</taxon>
        <taxon>Imitervirales</taxon>
        <taxon>Mimiviridae</taxon>
        <taxon>Klosneuvirinae</taxon>
        <taxon>Klosneuvirus</taxon>
    </lineage>
</organism>
<evidence type="ECO:0000313" key="1">
    <source>
        <dbReference type="EMBL" id="ARF12178.1"/>
    </source>
</evidence>
<sequence length="271" mass="32572">MRKFNKVLEWNEFVNNQHEKEYEIQQRYYKCKDLIINFKDCISFIDSKIAELNHTVRMCKDLVKRCHREIKSHEPSKQIIKIKKTAEHQWVDAGAIQQISDNCKVMKDECWKLSKQWRTVDDLDQYMIESNKKMEEYYQYLSSIDDMMTGYQTITDELQQMIIGLEDKHYDESTGPFKIPEVRNMILDHCAEVDMVSIGQIAQLNKFWNDIVTNQEKYKDVIETQKQLDQINNDCWDDFERDDKCMTSEEWGICYPWESDPNWGCDPDDYM</sequence>
<gene>
    <name evidence="1" type="ORF">Klosneuvirus_3_313</name>
</gene>
<accession>A0A1V0SKN2</accession>